<accession>A0A2Z4GAU9</accession>
<feature type="transmembrane region" description="Helical" evidence="1">
    <location>
        <begin position="7"/>
        <end position="25"/>
    </location>
</feature>
<protein>
    <recommendedName>
        <fullName evidence="2">LiaI-LiaF-like transmembrane region domain-containing protein</fullName>
    </recommendedName>
</protein>
<dbReference type="Pfam" id="PF18917">
    <property type="entry name" value="LiaI-LiaF-like_TM1"/>
    <property type="match status" value="1"/>
</dbReference>
<dbReference type="Proteomes" id="UP000249873">
    <property type="component" value="Chromosome"/>
</dbReference>
<evidence type="ECO:0000259" key="2">
    <source>
        <dbReference type="Pfam" id="PF18917"/>
    </source>
</evidence>
<keyword evidence="1" id="KW-0812">Transmembrane</keyword>
<keyword evidence="4" id="KW-1185">Reference proteome</keyword>
<keyword evidence="1" id="KW-1133">Transmembrane helix</keyword>
<dbReference type="InterPro" id="IPR043726">
    <property type="entry name" value="LiaI-LiaF-like_TM1"/>
</dbReference>
<reference evidence="3 4" key="1">
    <citation type="submission" date="2018-05" db="EMBL/GenBank/DDBJ databases">
        <title>Complete genome sequence of Arcticibacterium luteifluviistationis SM1504T, a cytophagaceae bacterium isolated from Arctic surface seawater.</title>
        <authorList>
            <person name="Li Y."/>
            <person name="Qin Q.-L."/>
        </authorList>
    </citation>
    <scope>NUCLEOTIDE SEQUENCE [LARGE SCALE GENOMIC DNA]</scope>
    <source>
        <strain evidence="3 4">SM1504</strain>
    </source>
</reference>
<evidence type="ECO:0000256" key="1">
    <source>
        <dbReference type="SAM" id="Phobius"/>
    </source>
</evidence>
<keyword evidence="1" id="KW-0472">Membrane</keyword>
<organism evidence="3 4">
    <name type="scientific">Arcticibacterium luteifluviistationis</name>
    <dbReference type="NCBI Taxonomy" id="1784714"/>
    <lineage>
        <taxon>Bacteria</taxon>
        <taxon>Pseudomonadati</taxon>
        <taxon>Bacteroidota</taxon>
        <taxon>Cytophagia</taxon>
        <taxon>Cytophagales</taxon>
        <taxon>Leadbetterellaceae</taxon>
        <taxon>Arcticibacterium</taxon>
    </lineage>
</organism>
<feature type="transmembrane region" description="Helical" evidence="1">
    <location>
        <begin position="37"/>
        <end position="54"/>
    </location>
</feature>
<sequence length="336" mass="37758">MKRRSNVFLGAILVALGAIFLAFNYDLVSFDYTFRTIAKFWPVLLILAGVAVLLHERRSFYNPVTALLVAFAIPLGIYSAASDGVDHIKSDLNDDFHFDWQDDKDWDDSNGEKEYSYGSEERENGDRIEQNFNVPMSNNTEEASLNFGGGAAEFHLKETKADLFKATTMLNAGSYRLSDELKSNHHQIDFEMKSRKNKSFNFGDNDHNEIFLEMNTTPIWNIEMGIGAGDLEFDFSSFKVKSLEIKTGAAAIDVKLGDNLERSEIRVESGVAKVDISVPETVGCEIKMDGALNSKDFNGFEKEANSRWRTPNFDEAKKKIYINVSSGLSSVSVHRH</sequence>
<dbReference type="KEGG" id="als:DJ013_09580"/>
<proteinExistence type="predicted"/>
<dbReference type="AlphaFoldDB" id="A0A2Z4GAU9"/>
<evidence type="ECO:0000313" key="4">
    <source>
        <dbReference type="Proteomes" id="UP000249873"/>
    </source>
</evidence>
<evidence type="ECO:0000313" key="3">
    <source>
        <dbReference type="EMBL" id="AWV98409.1"/>
    </source>
</evidence>
<name>A0A2Z4GAU9_9BACT</name>
<dbReference type="EMBL" id="CP029480">
    <property type="protein sequence ID" value="AWV98409.1"/>
    <property type="molecule type" value="Genomic_DNA"/>
</dbReference>
<feature type="domain" description="LiaI-LiaF-like transmembrane region" evidence="2">
    <location>
        <begin position="7"/>
        <end position="53"/>
    </location>
</feature>
<dbReference type="OrthoDB" id="941984at2"/>
<feature type="transmembrane region" description="Helical" evidence="1">
    <location>
        <begin position="61"/>
        <end position="81"/>
    </location>
</feature>
<gene>
    <name evidence="3" type="ORF">DJ013_09580</name>
</gene>
<dbReference type="RefSeq" id="WP_111371602.1">
    <property type="nucleotide sequence ID" value="NZ_CP029480.1"/>
</dbReference>